<feature type="region of interest" description="Disordered" evidence="1">
    <location>
        <begin position="490"/>
        <end position="524"/>
    </location>
</feature>
<evidence type="ECO:0000313" key="3">
    <source>
        <dbReference type="Proteomes" id="UP000182977"/>
    </source>
</evidence>
<dbReference type="AlphaFoldDB" id="A0A1H2GE64"/>
<sequence length="524" mass="58326">MVLGPALSDELVRGAAVLVGACVRPVLSRVTDTTTGDVRTVTIACGATREVICPSCADRARRLRMQQCREGWHLDTEPELDDPDASESDDEAPADDNEDDATERRVRSTRRREDVPDLPRLPVSGHTVGRTFEAPDGKTYRPSMFLTLTMPSYGRVTDEGVPVDPARYDYRRAALDAMHFPKLVDRFWQNLRRATGYNVQYFAAVEPQRRLAPHLHAAIRGAIPRKLIKQVAAATYHQVWWPGIDYSHHYRAGRPAWDEEQGGYVEDGGWMLPTWDEAMDYVDNGDGLDVGEEPEPVHVLRFGVQVDLQGILAGTPAADRRVGYLTKYLTKSIAEPLDIDDPHRISAARRAHIDRLAEEVRWLPCSPTCANWLRYGTQPKNARPGMEPGRCPSKAHDRDHLGLGGRRVLVSRKWTGKTLTEHRADRAAVVRAVLAEAGIEMDDHDQFSATATAPDGKARYVWTPVRPVDPDAPSYVWAVAKSIEQRRRWREQYDAAKQATGPPSGDVSATDPSSPEGTPPCPTT</sequence>
<organism evidence="2 3">
    <name type="scientific">Jiangella alkaliphila</name>
    <dbReference type="NCBI Taxonomy" id="419479"/>
    <lineage>
        <taxon>Bacteria</taxon>
        <taxon>Bacillati</taxon>
        <taxon>Actinomycetota</taxon>
        <taxon>Actinomycetes</taxon>
        <taxon>Jiangellales</taxon>
        <taxon>Jiangellaceae</taxon>
        <taxon>Jiangella</taxon>
    </lineage>
</organism>
<gene>
    <name evidence="2" type="ORF">SAMN04488563_0455</name>
</gene>
<evidence type="ECO:0000313" key="2">
    <source>
        <dbReference type="EMBL" id="SDU18026.1"/>
    </source>
</evidence>
<dbReference type="InterPro" id="IPR046828">
    <property type="entry name" value="RepSA"/>
</dbReference>
<keyword evidence="3" id="KW-1185">Reference proteome</keyword>
<name>A0A1H2GE64_9ACTN</name>
<dbReference type="EMBL" id="LT629791">
    <property type="protein sequence ID" value="SDU18026.1"/>
    <property type="molecule type" value="Genomic_DNA"/>
</dbReference>
<reference evidence="3" key="1">
    <citation type="submission" date="2016-10" db="EMBL/GenBank/DDBJ databases">
        <authorList>
            <person name="Varghese N."/>
            <person name="Submissions S."/>
        </authorList>
    </citation>
    <scope>NUCLEOTIDE SEQUENCE [LARGE SCALE GENOMIC DNA]</scope>
    <source>
        <strain evidence="3">DSM 45079</strain>
    </source>
</reference>
<accession>A0A1H2GE64</accession>
<proteinExistence type="predicted"/>
<dbReference type="STRING" id="419479.SAMN04488563_0455"/>
<feature type="compositionally biased region" description="Acidic residues" evidence="1">
    <location>
        <begin position="77"/>
        <end position="101"/>
    </location>
</feature>
<evidence type="ECO:0008006" key="4">
    <source>
        <dbReference type="Google" id="ProtNLM"/>
    </source>
</evidence>
<evidence type="ECO:0000256" key="1">
    <source>
        <dbReference type="SAM" id="MobiDB-lite"/>
    </source>
</evidence>
<dbReference type="Pfam" id="PF20199">
    <property type="entry name" value="RepSA"/>
    <property type="match status" value="1"/>
</dbReference>
<feature type="region of interest" description="Disordered" evidence="1">
    <location>
        <begin position="74"/>
        <end position="135"/>
    </location>
</feature>
<dbReference type="Proteomes" id="UP000182977">
    <property type="component" value="Chromosome I"/>
</dbReference>
<dbReference type="RefSeq" id="WP_046766621.1">
    <property type="nucleotide sequence ID" value="NZ_KQ061219.1"/>
</dbReference>
<protein>
    <recommendedName>
        <fullName evidence="4">Replication initiation protein</fullName>
    </recommendedName>
</protein>
<feature type="compositionally biased region" description="Basic and acidic residues" evidence="1">
    <location>
        <begin position="102"/>
        <end position="117"/>
    </location>
</feature>
<dbReference type="OrthoDB" id="3203793at2"/>